<dbReference type="PANTHER" id="PTHR42756:SF1">
    <property type="entry name" value="TRANSCRIPTIONAL REPRESSOR OF EMRAB OPERON"/>
    <property type="match status" value="1"/>
</dbReference>
<evidence type="ECO:0000256" key="2">
    <source>
        <dbReference type="ARBA" id="ARBA00023125"/>
    </source>
</evidence>
<dbReference type="PRINTS" id="PR00598">
    <property type="entry name" value="HTHMARR"/>
</dbReference>
<keyword evidence="6" id="KW-1185">Reference proteome</keyword>
<dbReference type="InterPro" id="IPR011991">
    <property type="entry name" value="ArsR-like_HTH"/>
</dbReference>
<accession>A0A5E4PJF4</accession>
<dbReference type="Pfam" id="PF01047">
    <property type="entry name" value="MarR"/>
    <property type="match status" value="1"/>
</dbReference>
<evidence type="ECO:0000313" key="6">
    <source>
        <dbReference type="Proteomes" id="UP000324194"/>
    </source>
</evidence>
<dbReference type="GO" id="GO:0003677">
    <property type="term" value="F:DNA binding"/>
    <property type="evidence" value="ECO:0007669"/>
    <property type="project" value="UniProtKB-KW"/>
</dbReference>
<protein>
    <submittedName>
        <fullName evidence="5">Multiple antibiotic resistance protein MarR</fullName>
    </submittedName>
</protein>
<dbReference type="SMART" id="SM00347">
    <property type="entry name" value="HTH_MARR"/>
    <property type="match status" value="1"/>
</dbReference>
<evidence type="ECO:0000313" key="5">
    <source>
        <dbReference type="EMBL" id="VVC77160.1"/>
    </source>
</evidence>
<keyword evidence="2" id="KW-0238">DNA-binding</keyword>
<organism evidence="5 6">
    <name type="scientific">Aquicella siphonis</name>
    <dbReference type="NCBI Taxonomy" id="254247"/>
    <lineage>
        <taxon>Bacteria</taxon>
        <taxon>Pseudomonadati</taxon>
        <taxon>Pseudomonadota</taxon>
        <taxon>Gammaproteobacteria</taxon>
        <taxon>Legionellales</taxon>
        <taxon>Coxiellaceae</taxon>
        <taxon>Aquicella</taxon>
    </lineage>
</organism>
<name>A0A5E4PJF4_9COXI</name>
<evidence type="ECO:0000259" key="4">
    <source>
        <dbReference type="PROSITE" id="PS50995"/>
    </source>
</evidence>
<proteinExistence type="predicted"/>
<dbReference type="AlphaFoldDB" id="A0A5E4PJF4"/>
<dbReference type="OrthoDB" id="8906692at2"/>
<dbReference type="CDD" id="cd00090">
    <property type="entry name" value="HTH_ARSR"/>
    <property type="match status" value="1"/>
</dbReference>
<dbReference type="GO" id="GO:0003700">
    <property type="term" value="F:DNA-binding transcription factor activity"/>
    <property type="evidence" value="ECO:0007669"/>
    <property type="project" value="InterPro"/>
</dbReference>
<dbReference type="SUPFAM" id="SSF46785">
    <property type="entry name" value="Winged helix' DNA-binding domain"/>
    <property type="match status" value="1"/>
</dbReference>
<dbReference type="InterPro" id="IPR036388">
    <property type="entry name" value="WH-like_DNA-bd_sf"/>
</dbReference>
<dbReference type="PANTHER" id="PTHR42756">
    <property type="entry name" value="TRANSCRIPTIONAL REGULATOR, MARR"/>
    <property type="match status" value="1"/>
</dbReference>
<feature type="domain" description="HTH marR-type" evidence="4">
    <location>
        <begin position="43"/>
        <end position="174"/>
    </location>
</feature>
<dbReference type="Gene3D" id="1.10.10.10">
    <property type="entry name" value="Winged helix-like DNA-binding domain superfamily/Winged helix DNA-binding domain"/>
    <property type="match status" value="1"/>
</dbReference>
<dbReference type="Proteomes" id="UP000324194">
    <property type="component" value="Chromosome 2"/>
</dbReference>
<dbReference type="EMBL" id="LR699120">
    <property type="protein sequence ID" value="VVC77160.1"/>
    <property type="molecule type" value="Genomic_DNA"/>
</dbReference>
<evidence type="ECO:0000256" key="1">
    <source>
        <dbReference type="ARBA" id="ARBA00023015"/>
    </source>
</evidence>
<dbReference type="InterPro" id="IPR036390">
    <property type="entry name" value="WH_DNA-bd_sf"/>
</dbReference>
<dbReference type="PROSITE" id="PS50995">
    <property type="entry name" value="HTH_MARR_2"/>
    <property type="match status" value="1"/>
</dbReference>
<gene>
    <name evidence="5" type="primary">marR</name>
    <name evidence="5" type="ORF">AQUSIP_24870</name>
</gene>
<evidence type="ECO:0000256" key="3">
    <source>
        <dbReference type="ARBA" id="ARBA00023163"/>
    </source>
</evidence>
<keyword evidence="1" id="KW-0805">Transcription regulation</keyword>
<dbReference type="InterPro" id="IPR000835">
    <property type="entry name" value="HTH_MarR-typ"/>
</dbReference>
<sequence>MPNVVVDMIKDLAWECCRHYSCLDNCCLCNYNYVMTKYKHSLQDDIGYWLNRLRMKVHSSFLAKLAKQDIAIPEWRILISLYNNDASNIVELAKFIEVDKGAVSRVLDKLESSGLVIRQPGKDRRSSVVVLTKKGEELTPKLAQLAELNEKEFFSCLSETEKKQLKSILKKLLRHAGIESLGGWFLK</sequence>
<reference evidence="5 6" key="1">
    <citation type="submission" date="2019-08" db="EMBL/GenBank/DDBJ databases">
        <authorList>
            <person name="Guy L."/>
        </authorList>
    </citation>
    <scope>NUCLEOTIDE SEQUENCE [LARGE SCALE GENOMIC DNA]</scope>
    <source>
        <strain evidence="5 6">SGT-108</strain>
    </source>
</reference>
<dbReference type="KEGG" id="asip:AQUSIP_24870"/>
<keyword evidence="3" id="KW-0804">Transcription</keyword>